<dbReference type="AlphaFoldDB" id="A0A0Q3G003"/>
<dbReference type="EnsemblPlants" id="KQK03957">
    <property type="protein sequence ID" value="KQK03957"/>
    <property type="gene ID" value="BRADI_2g10861v3"/>
</dbReference>
<sequence>MAIQITPSIRLSDSPADPPALEVANTARPRGIFPRSACSVVCRAAGPAPASGGRAGSTGGFHYSSEGSSLTKTSSGALGTLLVQM</sequence>
<protein>
    <submittedName>
        <fullName evidence="1 2">Uncharacterized protein</fullName>
    </submittedName>
</protein>
<dbReference type="Gramene" id="KQK03957">
    <property type="protein sequence ID" value="KQK03957"/>
    <property type="gene ID" value="BRADI_2g10861v3"/>
</dbReference>
<proteinExistence type="predicted"/>
<evidence type="ECO:0000313" key="3">
    <source>
        <dbReference type="Proteomes" id="UP000008810"/>
    </source>
</evidence>
<reference evidence="1 2" key="1">
    <citation type="journal article" date="2010" name="Nature">
        <title>Genome sequencing and analysis of the model grass Brachypodium distachyon.</title>
        <authorList>
            <consortium name="International Brachypodium Initiative"/>
        </authorList>
    </citation>
    <scope>NUCLEOTIDE SEQUENCE [LARGE SCALE GENOMIC DNA]</scope>
    <source>
        <strain evidence="1 2">Bd21</strain>
    </source>
</reference>
<name>A0A0Q3G003_BRADI</name>
<evidence type="ECO:0000313" key="1">
    <source>
        <dbReference type="EMBL" id="KQK03957.1"/>
    </source>
</evidence>
<reference evidence="1" key="2">
    <citation type="submission" date="2017-06" db="EMBL/GenBank/DDBJ databases">
        <title>WGS assembly of Brachypodium distachyon.</title>
        <authorList>
            <consortium name="The International Brachypodium Initiative"/>
            <person name="Lucas S."/>
            <person name="Harmon-Smith M."/>
            <person name="Lail K."/>
            <person name="Tice H."/>
            <person name="Grimwood J."/>
            <person name="Bruce D."/>
            <person name="Barry K."/>
            <person name="Shu S."/>
            <person name="Lindquist E."/>
            <person name="Wang M."/>
            <person name="Pitluck S."/>
            <person name="Vogel J.P."/>
            <person name="Garvin D.F."/>
            <person name="Mockler T.C."/>
            <person name="Schmutz J."/>
            <person name="Rokhsar D."/>
            <person name="Bevan M.W."/>
        </authorList>
    </citation>
    <scope>NUCLEOTIDE SEQUENCE</scope>
    <source>
        <strain evidence="1">Bd21</strain>
    </source>
</reference>
<dbReference type="Proteomes" id="UP000008810">
    <property type="component" value="Chromosome 2"/>
</dbReference>
<dbReference type="InParanoid" id="A0A0Q3G003"/>
<organism evidence="1">
    <name type="scientific">Brachypodium distachyon</name>
    <name type="common">Purple false brome</name>
    <name type="synonym">Trachynia distachya</name>
    <dbReference type="NCBI Taxonomy" id="15368"/>
    <lineage>
        <taxon>Eukaryota</taxon>
        <taxon>Viridiplantae</taxon>
        <taxon>Streptophyta</taxon>
        <taxon>Embryophyta</taxon>
        <taxon>Tracheophyta</taxon>
        <taxon>Spermatophyta</taxon>
        <taxon>Magnoliopsida</taxon>
        <taxon>Liliopsida</taxon>
        <taxon>Poales</taxon>
        <taxon>Poaceae</taxon>
        <taxon>BOP clade</taxon>
        <taxon>Pooideae</taxon>
        <taxon>Stipodae</taxon>
        <taxon>Brachypodieae</taxon>
        <taxon>Brachypodium</taxon>
    </lineage>
</organism>
<evidence type="ECO:0000313" key="2">
    <source>
        <dbReference type="EnsemblPlants" id="KQK03957"/>
    </source>
</evidence>
<accession>A0A0Q3G003</accession>
<reference evidence="2" key="3">
    <citation type="submission" date="2018-08" db="UniProtKB">
        <authorList>
            <consortium name="EnsemblPlants"/>
        </authorList>
    </citation>
    <scope>IDENTIFICATION</scope>
    <source>
        <strain evidence="2">cv. Bd21</strain>
    </source>
</reference>
<keyword evidence="3" id="KW-1185">Reference proteome</keyword>
<dbReference type="EMBL" id="CM000881">
    <property type="protein sequence ID" value="KQK03957.1"/>
    <property type="molecule type" value="Genomic_DNA"/>
</dbReference>
<gene>
    <name evidence="1" type="ORF">BRADI_2g10861v3</name>
</gene>